<protein>
    <submittedName>
        <fullName evidence="1">HAD-IA family hydrolase</fullName>
    </submittedName>
</protein>
<dbReference type="InterPro" id="IPR006439">
    <property type="entry name" value="HAD-SF_hydro_IA"/>
</dbReference>
<dbReference type="SFLD" id="SFLDG01129">
    <property type="entry name" value="C1.5:_HAD__Beta-PGM__Phosphata"/>
    <property type="match status" value="1"/>
</dbReference>
<dbReference type="SUPFAM" id="SSF56784">
    <property type="entry name" value="HAD-like"/>
    <property type="match status" value="1"/>
</dbReference>
<gene>
    <name evidence="1" type="ORF">K1718_21165</name>
</gene>
<reference evidence="1 2" key="1">
    <citation type="submission" date="2023-03" db="EMBL/GenBank/DDBJ databases">
        <title>Roseibium porphyridii sp. nov. and Roseibium rhodosorbium sp. nov. isolated from marine algae, Porphyridium cruentum and Rhodosorus marinus, respectively.</title>
        <authorList>
            <person name="Lee M.W."/>
            <person name="Choi B.J."/>
            <person name="Lee J.K."/>
            <person name="Choi D.G."/>
            <person name="Baek J.H."/>
            <person name="Bayburt H."/>
            <person name="Kim J.M."/>
            <person name="Han D.M."/>
            <person name="Kim K.H."/>
            <person name="Jeon C.O."/>
        </authorList>
    </citation>
    <scope>NUCLEOTIDE SEQUENCE [LARGE SCALE GENOMIC DNA]</scope>
    <source>
        <strain evidence="1 2">KMA01</strain>
    </source>
</reference>
<evidence type="ECO:0000313" key="1">
    <source>
        <dbReference type="EMBL" id="WFE88649.1"/>
    </source>
</evidence>
<dbReference type="EMBL" id="CP120863">
    <property type="protein sequence ID" value="WFE88649.1"/>
    <property type="molecule type" value="Genomic_DNA"/>
</dbReference>
<dbReference type="Proteomes" id="UP001209803">
    <property type="component" value="Chromosome"/>
</dbReference>
<sequence>MMKLDRAYSAVLFDMDGTLVDSRVVIERILTEWAVANGVDPDALLAVSHGRRTIDTLRDFAKAGTDCEVEAVKIEAAETADVCGIVPVPGAAELLSRLPLTRWAVVTSAGRDLAIRRLSAAGLPIPEVLVCAEDIEHGKPDPSGYHLAATRLGTTADQCLVFEDAPAGIQAGLNAGCDVIAIGFASPTDTRPACPLISDFEAIEFRLN</sequence>
<organism evidence="1 2">
    <name type="scientific">Roseibium porphyridii</name>
    <dbReference type="NCBI Taxonomy" id="2866279"/>
    <lineage>
        <taxon>Bacteria</taxon>
        <taxon>Pseudomonadati</taxon>
        <taxon>Pseudomonadota</taxon>
        <taxon>Alphaproteobacteria</taxon>
        <taxon>Hyphomicrobiales</taxon>
        <taxon>Stappiaceae</taxon>
        <taxon>Roseibium</taxon>
    </lineage>
</organism>
<keyword evidence="1" id="KW-0378">Hydrolase</keyword>
<dbReference type="SFLD" id="SFLDS00003">
    <property type="entry name" value="Haloacid_Dehalogenase"/>
    <property type="match status" value="1"/>
</dbReference>
<dbReference type="PANTHER" id="PTHR43481">
    <property type="entry name" value="FRUCTOSE-1-PHOSPHATE PHOSPHATASE"/>
    <property type="match status" value="1"/>
</dbReference>
<dbReference type="RefSeq" id="WP_265680937.1">
    <property type="nucleotide sequence ID" value="NZ_CP120863.1"/>
</dbReference>
<dbReference type="GO" id="GO:0016787">
    <property type="term" value="F:hydrolase activity"/>
    <property type="evidence" value="ECO:0007669"/>
    <property type="project" value="UniProtKB-KW"/>
</dbReference>
<evidence type="ECO:0000313" key="2">
    <source>
        <dbReference type="Proteomes" id="UP001209803"/>
    </source>
</evidence>
<dbReference type="InterPro" id="IPR023214">
    <property type="entry name" value="HAD_sf"/>
</dbReference>
<dbReference type="InterPro" id="IPR023198">
    <property type="entry name" value="PGP-like_dom2"/>
</dbReference>
<dbReference type="PANTHER" id="PTHR43481:SF4">
    <property type="entry name" value="GLYCEROL-1-PHOSPHATE PHOSPHOHYDROLASE 1-RELATED"/>
    <property type="match status" value="1"/>
</dbReference>
<dbReference type="Gene3D" id="1.10.150.240">
    <property type="entry name" value="Putative phosphatase, domain 2"/>
    <property type="match status" value="1"/>
</dbReference>
<dbReference type="Gene3D" id="3.40.50.1000">
    <property type="entry name" value="HAD superfamily/HAD-like"/>
    <property type="match status" value="1"/>
</dbReference>
<name>A0ABY8F000_9HYPH</name>
<keyword evidence="2" id="KW-1185">Reference proteome</keyword>
<proteinExistence type="predicted"/>
<dbReference type="InterPro" id="IPR036412">
    <property type="entry name" value="HAD-like_sf"/>
</dbReference>
<accession>A0ABY8F000</accession>
<dbReference type="InterPro" id="IPR051806">
    <property type="entry name" value="HAD-like_SPP"/>
</dbReference>
<dbReference type="NCBIfam" id="TIGR01509">
    <property type="entry name" value="HAD-SF-IA-v3"/>
    <property type="match status" value="1"/>
</dbReference>
<dbReference type="Pfam" id="PF00702">
    <property type="entry name" value="Hydrolase"/>
    <property type="match status" value="1"/>
</dbReference>